<evidence type="ECO:0000313" key="2">
    <source>
        <dbReference type="Proteomes" id="UP000789920"/>
    </source>
</evidence>
<reference evidence="1" key="1">
    <citation type="submission" date="2021-06" db="EMBL/GenBank/DDBJ databases">
        <authorList>
            <person name="Kallberg Y."/>
            <person name="Tangrot J."/>
            <person name="Rosling A."/>
        </authorList>
    </citation>
    <scope>NUCLEOTIDE SEQUENCE</scope>
    <source>
        <strain evidence="1">MA461A</strain>
    </source>
</reference>
<sequence>LTNGEIGYQSSVSNSSMVSNKHEQIIDNWIKRYGQEEKEIRDNLEELKLASDDGSARNFLYGIVPDEDFQDENCAIVTAFVCWFGVQDENGKRKYCNSNVR</sequence>
<feature type="non-terminal residue" evidence="1">
    <location>
        <position position="1"/>
    </location>
</feature>
<keyword evidence="2" id="KW-1185">Reference proteome</keyword>
<accession>A0ACA9RW11</accession>
<proteinExistence type="predicted"/>
<name>A0ACA9RW11_9GLOM</name>
<organism evidence="1 2">
    <name type="scientific">Racocetra persica</name>
    <dbReference type="NCBI Taxonomy" id="160502"/>
    <lineage>
        <taxon>Eukaryota</taxon>
        <taxon>Fungi</taxon>
        <taxon>Fungi incertae sedis</taxon>
        <taxon>Mucoromycota</taxon>
        <taxon>Glomeromycotina</taxon>
        <taxon>Glomeromycetes</taxon>
        <taxon>Diversisporales</taxon>
        <taxon>Gigasporaceae</taxon>
        <taxon>Racocetra</taxon>
    </lineage>
</organism>
<feature type="non-terminal residue" evidence="1">
    <location>
        <position position="101"/>
    </location>
</feature>
<comment type="caution">
    <text evidence="1">The sequence shown here is derived from an EMBL/GenBank/DDBJ whole genome shotgun (WGS) entry which is preliminary data.</text>
</comment>
<protein>
    <submittedName>
        <fullName evidence="1">19494_t:CDS:1</fullName>
    </submittedName>
</protein>
<dbReference type="Proteomes" id="UP000789920">
    <property type="component" value="Unassembled WGS sequence"/>
</dbReference>
<dbReference type="EMBL" id="CAJVQC010070582">
    <property type="protein sequence ID" value="CAG8809828.1"/>
    <property type="molecule type" value="Genomic_DNA"/>
</dbReference>
<evidence type="ECO:0000313" key="1">
    <source>
        <dbReference type="EMBL" id="CAG8809828.1"/>
    </source>
</evidence>
<gene>
    <name evidence="1" type="ORF">RPERSI_LOCUS22947</name>
</gene>